<dbReference type="InterPro" id="IPR023631">
    <property type="entry name" value="Amidase_dom"/>
</dbReference>
<organism evidence="4 5">
    <name type="scientific">Brachybacterium paraconglomeratum</name>
    <dbReference type="NCBI Taxonomy" id="173362"/>
    <lineage>
        <taxon>Bacteria</taxon>
        <taxon>Bacillati</taxon>
        <taxon>Actinomycetota</taxon>
        <taxon>Actinomycetes</taxon>
        <taxon>Micrococcales</taxon>
        <taxon>Dermabacteraceae</taxon>
        <taxon>Brachybacterium</taxon>
    </lineage>
</organism>
<reference evidence="4" key="1">
    <citation type="journal article" date="2021" name="PeerJ">
        <title>Extensive microbial diversity within the chicken gut microbiome revealed by metagenomics and culture.</title>
        <authorList>
            <person name="Gilroy R."/>
            <person name="Ravi A."/>
            <person name="Getino M."/>
            <person name="Pursley I."/>
            <person name="Horton D.L."/>
            <person name="Alikhan N.F."/>
            <person name="Baker D."/>
            <person name="Gharbi K."/>
            <person name="Hall N."/>
            <person name="Watson M."/>
            <person name="Adriaenssens E.M."/>
            <person name="Foster-Nyarko E."/>
            <person name="Jarju S."/>
            <person name="Secka A."/>
            <person name="Antonio M."/>
            <person name="Oren A."/>
            <person name="Chaudhuri R.R."/>
            <person name="La Ragione R."/>
            <person name="Hildebrand F."/>
            <person name="Pallen M.J."/>
        </authorList>
    </citation>
    <scope>NUCLEOTIDE SEQUENCE</scope>
    <source>
        <strain evidence="4">1647</strain>
    </source>
</reference>
<evidence type="ECO:0000313" key="5">
    <source>
        <dbReference type="Proteomes" id="UP000775129"/>
    </source>
</evidence>
<comment type="caution">
    <text evidence="4">The sequence shown here is derived from an EMBL/GenBank/DDBJ whole genome shotgun (WGS) entry which is preliminary data.</text>
</comment>
<evidence type="ECO:0000259" key="3">
    <source>
        <dbReference type="Pfam" id="PF01425"/>
    </source>
</evidence>
<dbReference type="SUPFAM" id="SSF75304">
    <property type="entry name" value="Amidase signature (AS) enzymes"/>
    <property type="match status" value="1"/>
</dbReference>
<dbReference type="Pfam" id="PF01425">
    <property type="entry name" value="Amidase"/>
    <property type="match status" value="1"/>
</dbReference>
<sequence length="475" mass="49573">MTPARPTMLTQAGQLLAEGQATSRELTDACLAAIDAHDQELRAFITVEHDTARSTADACDARRAEGAPPRLLDGLPVAVKDNLDVAGRVTTMGSEIFRDHVPTGSAAVVDRLEEHGAVRLGATNLHEFALGVTTENPHHGICRNPWDTSRTPGGSSGGSAVAVASGMALAALGTDTSGSIRIPAAACGIVGLKPTYGRISSVGCYPEAWSLDHVGVLTSSVADAALLLDALSGHDPRGPSSLPLPPTTSRQELDDPRPLRIGVEEEFFFAGIDPAVEGIVREALEGLTRAGATLVPISLPSLSDAVFALTVIDTAETTAFHETQLRRHGELYGEDVRRLVECGALATAVDYVRAQQIRSLVRAEFARAFADVDVIASPTLPIRTPRIGETSVEVGGETRDRDAELMRLVGPSNLAGIPSVSVPCGMLDGMPVGLQLIGPALGEGAVLRAAAAVESLVPPRLTPTPSSPTSPPPRR</sequence>
<dbReference type="EMBL" id="DYWO01000250">
    <property type="protein sequence ID" value="HJF49834.1"/>
    <property type="molecule type" value="Genomic_DNA"/>
</dbReference>
<name>A0A921GPD1_9MICO</name>
<dbReference type="InterPro" id="IPR000120">
    <property type="entry name" value="Amidase"/>
</dbReference>
<gene>
    <name evidence="4" type="ORF">K8W24_08575</name>
</gene>
<dbReference type="PANTHER" id="PTHR11895">
    <property type="entry name" value="TRANSAMIDASE"/>
    <property type="match status" value="1"/>
</dbReference>
<protein>
    <submittedName>
        <fullName evidence="4">Asp-tRNA(Asn)/Glu-tRNA(Gln) amidotransferase subunit GatA</fullName>
    </submittedName>
</protein>
<proteinExistence type="inferred from homology"/>
<evidence type="ECO:0000256" key="2">
    <source>
        <dbReference type="SAM" id="MobiDB-lite"/>
    </source>
</evidence>
<dbReference type="Proteomes" id="UP000775129">
    <property type="component" value="Unassembled WGS sequence"/>
</dbReference>
<feature type="region of interest" description="Disordered" evidence="2">
    <location>
        <begin position="236"/>
        <end position="256"/>
    </location>
</feature>
<dbReference type="PANTHER" id="PTHR11895:SF7">
    <property type="entry name" value="GLUTAMYL-TRNA(GLN) AMIDOTRANSFERASE SUBUNIT A, MITOCHONDRIAL"/>
    <property type="match status" value="1"/>
</dbReference>
<reference evidence="4" key="2">
    <citation type="submission" date="2021-09" db="EMBL/GenBank/DDBJ databases">
        <authorList>
            <person name="Gilroy R."/>
        </authorList>
    </citation>
    <scope>NUCLEOTIDE SEQUENCE</scope>
    <source>
        <strain evidence="4">1647</strain>
    </source>
</reference>
<feature type="domain" description="Amidase" evidence="3">
    <location>
        <begin position="25"/>
        <end position="447"/>
    </location>
</feature>
<evidence type="ECO:0000256" key="1">
    <source>
        <dbReference type="ARBA" id="ARBA00009199"/>
    </source>
</evidence>
<comment type="similarity">
    <text evidence="1">Belongs to the amidase family.</text>
</comment>
<dbReference type="AlphaFoldDB" id="A0A921GPD1"/>
<dbReference type="InterPro" id="IPR036928">
    <property type="entry name" value="AS_sf"/>
</dbReference>
<dbReference type="Gene3D" id="3.90.1300.10">
    <property type="entry name" value="Amidase signature (AS) domain"/>
    <property type="match status" value="1"/>
</dbReference>
<evidence type="ECO:0000313" key="4">
    <source>
        <dbReference type="EMBL" id="HJF49834.1"/>
    </source>
</evidence>
<accession>A0A921GPD1</accession>
<dbReference type="GO" id="GO:0003824">
    <property type="term" value="F:catalytic activity"/>
    <property type="evidence" value="ECO:0007669"/>
    <property type="project" value="InterPro"/>
</dbReference>